<reference evidence="1 2" key="1">
    <citation type="submission" date="2019-01" db="EMBL/GenBank/DDBJ databases">
        <title>A chromosome-scale genome assembly of the yellow perch, Perca flavescens.</title>
        <authorList>
            <person name="Feron R."/>
            <person name="Morvezen R."/>
            <person name="Bestin A."/>
            <person name="Haffray P."/>
            <person name="Klopp C."/>
            <person name="Zahm M."/>
            <person name="Cabau C."/>
            <person name="Roques C."/>
            <person name="Donnadieu C."/>
            <person name="Bouchez O."/>
            <person name="Christie M."/>
            <person name="Larson W."/>
            <person name="Guiguen Y."/>
        </authorList>
    </citation>
    <scope>NUCLEOTIDE SEQUENCE [LARGE SCALE GENOMIC DNA]</scope>
    <source>
        <strain evidence="1">YP-PL-M2</strain>
        <tissue evidence="1">Blood</tissue>
    </source>
</reference>
<sequence length="103" mass="11640">MHYSLTPETPLATDLTDRVDPPISACLCVPLEPRGKTDRAINEKLSQVLSVEGDTSLYQCAVDYTTIDTLLLCLWILIPYCFDTEDVYKHRQVTHKVTRALSL</sequence>
<gene>
    <name evidence="1" type="ORF">EPR50_G00114380</name>
</gene>
<organism evidence="1 2">
    <name type="scientific">Perca flavescens</name>
    <name type="common">American yellow perch</name>
    <name type="synonym">Morone flavescens</name>
    <dbReference type="NCBI Taxonomy" id="8167"/>
    <lineage>
        <taxon>Eukaryota</taxon>
        <taxon>Metazoa</taxon>
        <taxon>Chordata</taxon>
        <taxon>Craniata</taxon>
        <taxon>Vertebrata</taxon>
        <taxon>Euteleostomi</taxon>
        <taxon>Actinopterygii</taxon>
        <taxon>Neopterygii</taxon>
        <taxon>Teleostei</taxon>
        <taxon>Neoteleostei</taxon>
        <taxon>Acanthomorphata</taxon>
        <taxon>Eupercaria</taxon>
        <taxon>Perciformes</taxon>
        <taxon>Percoidei</taxon>
        <taxon>Percidae</taxon>
        <taxon>Percinae</taxon>
        <taxon>Perca</taxon>
    </lineage>
</organism>
<dbReference type="AlphaFoldDB" id="A0A484CRU5"/>
<dbReference type="EMBL" id="SCKG01000011">
    <property type="protein sequence ID" value="TDH06529.1"/>
    <property type="molecule type" value="Genomic_DNA"/>
</dbReference>
<keyword evidence="2" id="KW-1185">Reference proteome</keyword>
<evidence type="ECO:0000313" key="2">
    <source>
        <dbReference type="Proteomes" id="UP000295070"/>
    </source>
</evidence>
<dbReference type="Proteomes" id="UP000295070">
    <property type="component" value="Chromosome 11"/>
</dbReference>
<name>A0A484CRU5_PERFV</name>
<proteinExistence type="predicted"/>
<protein>
    <submittedName>
        <fullName evidence="1">Uncharacterized protein</fullName>
    </submittedName>
</protein>
<accession>A0A484CRU5</accession>
<comment type="caution">
    <text evidence="1">The sequence shown here is derived from an EMBL/GenBank/DDBJ whole genome shotgun (WGS) entry which is preliminary data.</text>
</comment>
<evidence type="ECO:0000313" key="1">
    <source>
        <dbReference type="EMBL" id="TDH06529.1"/>
    </source>
</evidence>